<reference evidence="1" key="1">
    <citation type="submission" date="2019-10" db="EMBL/GenBank/DDBJ databases">
        <authorList>
            <consortium name="PulseNet: The National Subtyping Network for Foodborne Disease Surveillance"/>
            <person name="Tarr C.L."/>
            <person name="Trees E."/>
            <person name="Katz L.S."/>
            <person name="Carleton-Romer H.A."/>
            <person name="Stroika S."/>
            <person name="Kucerova Z."/>
            <person name="Roache K.F."/>
            <person name="Sabol A.L."/>
            <person name="Besser J."/>
            <person name="Gerner-Smidt P."/>
        </authorList>
    </citation>
    <scope>NUCLEOTIDE SEQUENCE</scope>
    <source>
        <strain evidence="1">PNUSAS107973</strain>
    </source>
</reference>
<evidence type="ECO:0000313" key="1">
    <source>
        <dbReference type="EMBL" id="EDH2826670.1"/>
    </source>
</evidence>
<dbReference type="EMBL" id="AAMHAO010000015">
    <property type="protein sequence ID" value="EDH2826670.1"/>
    <property type="molecule type" value="Genomic_DNA"/>
</dbReference>
<dbReference type="AlphaFoldDB" id="A0A633LEA8"/>
<sequence length="60" mass="6645">MVKRGLIHLAAWLCSWVKFIRCDLGGFSGGLLPVLPDCRLDRAEPVRGGADNRCYGKSRI</sequence>
<gene>
    <name evidence="1" type="ORF">GC738_23525</name>
</gene>
<name>A0A633LEA8_SALER</name>
<accession>A0A633LEA8</accession>
<proteinExistence type="predicted"/>
<protein>
    <submittedName>
        <fullName evidence="1">Uncharacterized protein</fullName>
    </submittedName>
</protein>
<comment type="caution">
    <text evidence="1">The sequence shown here is derived from an EMBL/GenBank/DDBJ whole genome shotgun (WGS) entry which is preliminary data.</text>
</comment>
<organism evidence="1">
    <name type="scientific">Salmonella enterica</name>
    <name type="common">Salmonella choleraesuis</name>
    <dbReference type="NCBI Taxonomy" id="28901"/>
    <lineage>
        <taxon>Bacteria</taxon>
        <taxon>Pseudomonadati</taxon>
        <taxon>Pseudomonadota</taxon>
        <taxon>Gammaproteobacteria</taxon>
        <taxon>Enterobacterales</taxon>
        <taxon>Enterobacteriaceae</taxon>
        <taxon>Salmonella</taxon>
    </lineage>
</organism>